<proteinExistence type="predicted"/>
<evidence type="ECO:0000313" key="5">
    <source>
        <dbReference type="Proteomes" id="UP000192911"/>
    </source>
</evidence>
<evidence type="ECO:0000256" key="1">
    <source>
        <dbReference type="ARBA" id="ARBA00023125"/>
    </source>
</evidence>
<dbReference type="Gene3D" id="1.10.443.10">
    <property type="entry name" value="Intergrase catalytic core"/>
    <property type="match status" value="1"/>
</dbReference>
<dbReference type="InterPro" id="IPR011010">
    <property type="entry name" value="DNA_brk_join_enz"/>
</dbReference>
<dbReference type="AlphaFoldDB" id="A0A1X7G7C7"/>
<dbReference type="Gene3D" id="1.20.1220.20">
    <property type="entry name" value="Uncharcterised protein PF01724"/>
    <property type="match status" value="1"/>
</dbReference>
<gene>
    <name evidence="4" type="ORF">SAMN06295900_1144</name>
</gene>
<dbReference type="EMBL" id="FXAH01000014">
    <property type="protein sequence ID" value="SMF65146.1"/>
    <property type="molecule type" value="Genomic_DNA"/>
</dbReference>
<dbReference type="InterPro" id="IPR013762">
    <property type="entry name" value="Integrase-like_cat_sf"/>
</dbReference>
<dbReference type="Pfam" id="PF00589">
    <property type="entry name" value="Phage_integrase"/>
    <property type="match status" value="1"/>
</dbReference>
<protein>
    <submittedName>
        <fullName evidence="4">Site-specific recombinase XerD</fullName>
    </submittedName>
</protein>
<dbReference type="SUPFAM" id="SSF56349">
    <property type="entry name" value="DNA breaking-rejoining enzymes"/>
    <property type="match status" value="1"/>
</dbReference>
<keyword evidence="1" id="KW-0238">DNA-binding</keyword>
<feature type="domain" description="Tyr recombinase" evidence="3">
    <location>
        <begin position="72"/>
        <end position="256"/>
    </location>
</feature>
<reference evidence="5" key="1">
    <citation type="submission" date="2017-04" db="EMBL/GenBank/DDBJ databases">
        <authorList>
            <person name="Varghese N."/>
            <person name="Submissions S."/>
        </authorList>
    </citation>
    <scope>NUCLEOTIDE SEQUENCE [LARGE SCALE GENOMIC DNA]</scope>
    <source>
        <strain evidence="5">Ballard 720</strain>
    </source>
</reference>
<dbReference type="InterPro" id="IPR010998">
    <property type="entry name" value="Integrase_recombinase_N"/>
</dbReference>
<dbReference type="GO" id="GO:0006310">
    <property type="term" value="P:DNA recombination"/>
    <property type="evidence" value="ECO:0007669"/>
    <property type="project" value="UniProtKB-KW"/>
</dbReference>
<dbReference type="PANTHER" id="PTHR34235">
    <property type="entry name" value="SLR1203 PROTEIN-RELATED"/>
    <property type="match status" value="1"/>
</dbReference>
<name>A0A1X7G7C7_TRICW</name>
<dbReference type="STRING" id="28094.SAMN06295900_1144"/>
<dbReference type="PROSITE" id="PS51898">
    <property type="entry name" value="TYR_RECOMBINASE"/>
    <property type="match status" value="1"/>
</dbReference>
<dbReference type="GO" id="GO:0015074">
    <property type="term" value="P:DNA integration"/>
    <property type="evidence" value="ECO:0007669"/>
    <property type="project" value="InterPro"/>
</dbReference>
<sequence>MTRPEDIARPTLERYQRHLFLKREKNGAPLSATTQASRVTPIRKRFRRLTRNNRVLYNPAADLDLPKVEERLPKHVLTIEEVERVLNLPDTTTALGVRDRAMLETLYSTGIRRMEIIGLLQRDVDCDRGTLMIRQGKGKKNRMIPIDDRALARVARYRDEVRPELAIAGDDSTLFLTVTGQAFSDNRMTQMVRNCVRAAGQGNIGSCHLFRHAMATQMLENRADVRFIQAMLGHADIKTTQVYTRVSIRALKDTHSATHPARLTRATLRPEDEPPPTVADLLEALDAEAQVEGETEEWGEFTGVVKMAPCVTEFRGRKMGTSYEKDVVAWANEQAALLRAGKFSALDIEHIAEEIEDVGKSERRELASRMAVLLAHLLKWQYQADRKGASWRATIREQRRALAEHLLETPSLKRSLTDEHWIRKTWADAKSQAIAETDLDVFPDACPWSMEQALDEGFLPD</sequence>
<dbReference type="Gene3D" id="1.10.150.130">
    <property type="match status" value="1"/>
</dbReference>
<dbReference type="Proteomes" id="UP000192911">
    <property type="component" value="Unassembled WGS sequence"/>
</dbReference>
<keyword evidence="2" id="KW-0233">DNA recombination</keyword>
<dbReference type="GO" id="GO:0003677">
    <property type="term" value="F:DNA binding"/>
    <property type="evidence" value="ECO:0007669"/>
    <property type="project" value="UniProtKB-KW"/>
</dbReference>
<dbReference type="InterPro" id="IPR002104">
    <property type="entry name" value="Integrase_catalytic"/>
</dbReference>
<keyword evidence="5" id="KW-1185">Reference proteome</keyword>
<dbReference type="InterPro" id="IPR002636">
    <property type="entry name" value="DUF29"/>
</dbReference>
<dbReference type="Pfam" id="PF01724">
    <property type="entry name" value="DUF29"/>
    <property type="match status" value="1"/>
</dbReference>
<evidence type="ECO:0000256" key="2">
    <source>
        <dbReference type="ARBA" id="ARBA00023172"/>
    </source>
</evidence>
<organism evidence="4 5">
    <name type="scientific">Trinickia caryophylli</name>
    <name type="common">Paraburkholderia caryophylli</name>
    <dbReference type="NCBI Taxonomy" id="28094"/>
    <lineage>
        <taxon>Bacteria</taxon>
        <taxon>Pseudomonadati</taxon>
        <taxon>Pseudomonadota</taxon>
        <taxon>Betaproteobacteria</taxon>
        <taxon>Burkholderiales</taxon>
        <taxon>Burkholderiaceae</taxon>
        <taxon>Trinickia</taxon>
    </lineage>
</organism>
<evidence type="ECO:0000313" key="4">
    <source>
        <dbReference type="EMBL" id="SMF65146.1"/>
    </source>
</evidence>
<evidence type="ECO:0000259" key="3">
    <source>
        <dbReference type="PROSITE" id="PS51898"/>
    </source>
</evidence>
<dbReference type="PANTHER" id="PTHR34235:SF4">
    <property type="entry name" value="SLR0291 PROTEIN"/>
    <property type="match status" value="1"/>
</dbReference>
<accession>A0A1X7G7C7</accession>